<dbReference type="InterPro" id="IPR006110">
    <property type="entry name" value="Pol_omega/Rpo6/RPB6"/>
</dbReference>
<dbReference type="GO" id="GO:0003677">
    <property type="term" value="F:DNA binding"/>
    <property type="evidence" value="ECO:0007669"/>
    <property type="project" value="UniProtKB-UniRule"/>
</dbReference>
<reference evidence="12 13" key="1">
    <citation type="submission" date="2019-12" db="EMBL/GenBank/DDBJ databases">
        <title>Genomic-based taxomic classification of the family Erythrobacteraceae.</title>
        <authorList>
            <person name="Xu L."/>
        </authorList>
    </citation>
    <scope>NUCLEOTIDE SEQUENCE [LARGE SCALE GENOMIC DNA]</scope>
    <source>
        <strain evidence="12 13">MCCC 1A09962</strain>
    </source>
</reference>
<comment type="catalytic activity">
    <reaction evidence="10 11">
        <text>RNA(n) + a ribonucleoside 5'-triphosphate = RNA(n+1) + diphosphate</text>
        <dbReference type="Rhea" id="RHEA:21248"/>
        <dbReference type="Rhea" id="RHEA-COMP:14527"/>
        <dbReference type="Rhea" id="RHEA-COMP:17342"/>
        <dbReference type="ChEBI" id="CHEBI:33019"/>
        <dbReference type="ChEBI" id="CHEBI:61557"/>
        <dbReference type="ChEBI" id="CHEBI:140395"/>
        <dbReference type="EC" id="2.7.7.6"/>
    </reaction>
</comment>
<dbReference type="SMART" id="SM01409">
    <property type="entry name" value="RNA_pol_Rpb6"/>
    <property type="match status" value="1"/>
</dbReference>
<proteinExistence type="inferred from homology"/>
<comment type="function">
    <text evidence="11">Promotes RNA polymerase assembly. Latches the N- and C-terminal regions of the beta' subunit thereby facilitating its interaction with the beta and alpha subunits.</text>
</comment>
<accession>A0A844ZKZ8</accession>
<dbReference type="RefSeq" id="WP_160683073.1">
    <property type="nucleotide sequence ID" value="NZ_WTYW01000002.1"/>
</dbReference>
<comment type="caution">
    <text evidence="12">The sequence shown here is derived from an EMBL/GenBank/DDBJ whole genome shotgun (WGS) entry which is preliminary data.</text>
</comment>
<evidence type="ECO:0000256" key="3">
    <source>
        <dbReference type="ARBA" id="ARBA00013725"/>
    </source>
</evidence>
<dbReference type="Gene3D" id="3.90.940.10">
    <property type="match status" value="1"/>
</dbReference>
<evidence type="ECO:0000256" key="1">
    <source>
        <dbReference type="ARBA" id="ARBA00006711"/>
    </source>
</evidence>
<evidence type="ECO:0000256" key="7">
    <source>
        <dbReference type="ARBA" id="ARBA00023163"/>
    </source>
</evidence>
<evidence type="ECO:0000256" key="5">
    <source>
        <dbReference type="ARBA" id="ARBA00022679"/>
    </source>
</evidence>
<evidence type="ECO:0000256" key="10">
    <source>
        <dbReference type="ARBA" id="ARBA00048552"/>
    </source>
</evidence>
<evidence type="ECO:0000313" key="12">
    <source>
        <dbReference type="EMBL" id="MXO86359.1"/>
    </source>
</evidence>
<dbReference type="EMBL" id="WTYW01000002">
    <property type="protein sequence ID" value="MXO86359.1"/>
    <property type="molecule type" value="Genomic_DNA"/>
</dbReference>
<name>A0A844ZKZ8_9SPHN</name>
<keyword evidence="6 11" id="KW-0548">Nucleotidyltransferase</keyword>
<evidence type="ECO:0000256" key="11">
    <source>
        <dbReference type="HAMAP-Rule" id="MF_00366"/>
    </source>
</evidence>
<evidence type="ECO:0000256" key="4">
    <source>
        <dbReference type="ARBA" id="ARBA00022478"/>
    </source>
</evidence>
<dbReference type="EC" id="2.7.7.6" evidence="2 11"/>
<evidence type="ECO:0000256" key="8">
    <source>
        <dbReference type="ARBA" id="ARBA00029924"/>
    </source>
</evidence>
<dbReference type="InterPro" id="IPR036161">
    <property type="entry name" value="RPB6/omega-like_sf"/>
</dbReference>
<dbReference type="SUPFAM" id="SSF63562">
    <property type="entry name" value="RPB6/omega subunit-like"/>
    <property type="match status" value="1"/>
</dbReference>
<keyword evidence="5 11" id="KW-0808">Transferase</keyword>
<dbReference type="Proteomes" id="UP000433104">
    <property type="component" value="Unassembled WGS sequence"/>
</dbReference>
<dbReference type="PANTHER" id="PTHR34476:SF1">
    <property type="entry name" value="DNA-DIRECTED RNA POLYMERASE SUBUNIT OMEGA"/>
    <property type="match status" value="1"/>
</dbReference>
<evidence type="ECO:0000256" key="6">
    <source>
        <dbReference type="ARBA" id="ARBA00022695"/>
    </source>
</evidence>
<comment type="subunit">
    <text evidence="11">The RNAP catalytic core consists of 2 alpha, 1 beta, 1 beta' and 1 omega subunit. When a sigma factor is associated with the core the holoenzyme is formed, which can initiate transcription.</text>
</comment>
<dbReference type="PANTHER" id="PTHR34476">
    <property type="entry name" value="DNA-DIRECTED RNA POLYMERASE SUBUNIT OMEGA"/>
    <property type="match status" value="1"/>
</dbReference>
<keyword evidence="7 11" id="KW-0804">Transcription</keyword>
<dbReference type="GO" id="GO:0003899">
    <property type="term" value="F:DNA-directed RNA polymerase activity"/>
    <property type="evidence" value="ECO:0007669"/>
    <property type="project" value="UniProtKB-UniRule"/>
</dbReference>
<comment type="similarity">
    <text evidence="1 11">Belongs to the RNA polymerase subunit omega family.</text>
</comment>
<dbReference type="GO" id="GO:0006351">
    <property type="term" value="P:DNA-templated transcription"/>
    <property type="evidence" value="ECO:0007669"/>
    <property type="project" value="UniProtKB-UniRule"/>
</dbReference>
<organism evidence="12 13">
    <name type="scientific">Parapontixanthobacter aurantiacus</name>
    <dbReference type="NCBI Taxonomy" id="1463599"/>
    <lineage>
        <taxon>Bacteria</taxon>
        <taxon>Pseudomonadati</taxon>
        <taxon>Pseudomonadota</taxon>
        <taxon>Alphaproteobacteria</taxon>
        <taxon>Sphingomonadales</taxon>
        <taxon>Erythrobacteraceae</taxon>
        <taxon>Parapontixanthobacter</taxon>
    </lineage>
</organism>
<evidence type="ECO:0000256" key="9">
    <source>
        <dbReference type="ARBA" id="ARBA00030998"/>
    </source>
</evidence>
<dbReference type="NCBIfam" id="TIGR00690">
    <property type="entry name" value="rpoZ"/>
    <property type="match status" value="1"/>
</dbReference>
<dbReference type="GO" id="GO:0000428">
    <property type="term" value="C:DNA-directed RNA polymerase complex"/>
    <property type="evidence" value="ECO:0007669"/>
    <property type="project" value="UniProtKB-KW"/>
</dbReference>
<sequence>MARVTVEDCVDKVPNRFDLVLLAAERAREISGGAELTVDRDRDKNPVVALREIADQTIKPKDLQESLVTSLQKILPDDEDEADDIGSLSQSAEALRITASAPARSTSIGADYDG</sequence>
<gene>
    <name evidence="11" type="primary">rpoZ</name>
    <name evidence="12" type="ORF">GRI38_10020</name>
</gene>
<dbReference type="Pfam" id="PF01192">
    <property type="entry name" value="RNA_pol_Rpb6"/>
    <property type="match status" value="1"/>
</dbReference>
<keyword evidence="4 11" id="KW-0240">DNA-directed RNA polymerase</keyword>
<dbReference type="InterPro" id="IPR003716">
    <property type="entry name" value="DNA-dir_RNA_pol_omega"/>
</dbReference>
<dbReference type="AlphaFoldDB" id="A0A844ZKZ8"/>
<keyword evidence="13" id="KW-1185">Reference proteome</keyword>
<dbReference type="HAMAP" id="MF_00366">
    <property type="entry name" value="RNApol_bact_RpoZ"/>
    <property type="match status" value="1"/>
</dbReference>
<dbReference type="OrthoDB" id="9796300at2"/>
<evidence type="ECO:0000256" key="2">
    <source>
        <dbReference type="ARBA" id="ARBA00012418"/>
    </source>
</evidence>
<evidence type="ECO:0000313" key="13">
    <source>
        <dbReference type="Proteomes" id="UP000433104"/>
    </source>
</evidence>
<protein>
    <recommendedName>
        <fullName evidence="3 11">DNA-directed RNA polymerase subunit omega</fullName>
        <shortName evidence="11">RNAP omega subunit</shortName>
        <ecNumber evidence="2 11">2.7.7.6</ecNumber>
    </recommendedName>
    <alternativeName>
        <fullName evidence="9 11">RNA polymerase omega subunit</fullName>
    </alternativeName>
    <alternativeName>
        <fullName evidence="8 11">Transcriptase subunit omega</fullName>
    </alternativeName>
</protein>